<dbReference type="Gene3D" id="1.10.10.10">
    <property type="entry name" value="Winged helix-like DNA-binding domain superfamily/Winged helix DNA-binding domain"/>
    <property type="match status" value="1"/>
</dbReference>
<dbReference type="InterPro" id="IPR000524">
    <property type="entry name" value="Tscrpt_reg_HTH_GntR"/>
</dbReference>
<gene>
    <name evidence="5" type="ORF">GCM10009613_47710</name>
</gene>
<protein>
    <submittedName>
        <fullName evidence="5">GntR family transcriptional regulator</fullName>
    </submittedName>
</protein>
<dbReference type="InterPro" id="IPR036390">
    <property type="entry name" value="WH_DNA-bd_sf"/>
</dbReference>
<sequence length="223" mass="24492">MAAGEFRTISMLSLVDECHRQIREQILSGDLEAGAPLRDSVIARAMGVSRSPVREALRRLEQSRLVEKSNNHSYRVAGIDEGDAAELAALRMADEGLAVRIIVRDRLDVSHLEPLIDALADPESGSRPAAEADAAFHTAVVATVRMPRLDARYADLTDQIRLMLLSNDVSPVLDSATVHRHHVELYEGLRAAIASGDPSEVLARWQWHVEHGMNDPARVADRG</sequence>
<evidence type="ECO:0000313" key="6">
    <source>
        <dbReference type="Proteomes" id="UP001501414"/>
    </source>
</evidence>
<dbReference type="InterPro" id="IPR008920">
    <property type="entry name" value="TF_FadR/GntR_C"/>
</dbReference>
<comment type="caution">
    <text evidence="5">The sequence shown here is derived from an EMBL/GenBank/DDBJ whole genome shotgun (WGS) entry which is preliminary data.</text>
</comment>
<dbReference type="Proteomes" id="UP001501414">
    <property type="component" value="Unassembled WGS sequence"/>
</dbReference>
<dbReference type="Pfam" id="PF00392">
    <property type="entry name" value="GntR"/>
    <property type="match status" value="1"/>
</dbReference>
<dbReference type="RefSeq" id="WP_344026250.1">
    <property type="nucleotide sequence ID" value="NZ_BAAAJK010000033.1"/>
</dbReference>
<accession>A0ABN1Y541</accession>
<dbReference type="Pfam" id="PF07729">
    <property type="entry name" value="FCD"/>
    <property type="match status" value="1"/>
</dbReference>
<dbReference type="EMBL" id="BAAAJK010000033">
    <property type="protein sequence ID" value="GAA1396460.1"/>
    <property type="molecule type" value="Genomic_DNA"/>
</dbReference>
<keyword evidence="2" id="KW-0238">DNA-binding</keyword>
<evidence type="ECO:0000259" key="4">
    <source>
        <dbReference type="PROSITE" id="PS50949"/>
    </source>
</evidence>
<keyword evidence="3" id="KW-0804">Transcription</keyword>
<dbReference type="PROSITE" id="PS50949">
    <property type="entry name" value="HTH_GNTR"/>
    <property type="match status" value="1"/>
</dbReference>
<dbReference type="SUPFAM" id="SSF48008">
    <property type="entry name" value="GntR ligand-binding domain-like"/>
    <property type="match status" value="1"/>
</dbReference>
<dbReference type="SMART" id="SM00345">
    <property type="entry name" value="HTH_GNTR"/>
    <property type="match status" value="1"/>
</dbReference>
<keyword evidence="6" id="KW-1185">Reference proteome</keyword>
<dbReference type="PANTHER" id="PTHR43537:SF5">
    <property type="entry name" value="UXU OPERON TRANSCRIPTIONAL REGULATOR"/>
    <property type="match status" value="1"/>
</dbReference>
<evidence type="ECO:0000256" key="2">
    <source>
        <dbReference type="ARBA" id="ARBA00023125"/>
    </source>
</evidence>
<reference evidence="5 6" key="1">
    <citation type="journal article" date="2019" name="Int. J. Syst. Evol. Microbiol.">
        <title>The Global Catalogue of Microorganisms (GCM) 10K type strain sequencing project: providing services to taxonomists for standard genome sequencing and annotation.</title>
        <authorList>
            <consortium name="The Broad Institute Genomics Platform"/>
            <consortium name="The Broad Institute Genome Sequencing Center for Infectious Disease"/>
            <person name="Wu L."/>
            <person name="Ma J."/>
        </authorList>
    </citation>
    <scope>NUCLEOTIDE SEQUENCE [LARGE SCALE GENOMIC DNA]</scope>
    <source>
        <strain evidence="5 6">JCM 11896</strain>
    </source>
</reference>
<proteinExistence type="predicted"/>
<name>A0ABN1Y541_9PSEU</name>
<dbReference type="Gene3D" id="1.20.120.530">
    <property type="entry name" value="GntR ligand-binding domain-like"/>
    <property type="match status" value="1"/>
</dbReference>
<keyword evidence="1" id="KW-0805">Transcription regulation</keyword>
<dbReference type="InterPro" id="IPR011711">
    <property type="entry name" value="GntR_C"/>
</dbReference>
<dbReference type="InterPro" id="IPR036388">
    <property type="entry name" value="WH-like_DNA-bd_sf"/>
</dbReference>
<evidence type="ECO:0000313" key="5">
    <source>
        <dbReference type="EMBL" id="GAA1396460.1"/>
    </source>
</evidence>
<feature type="domain" description="HTH gntR-type" evidence="4">
    <location>
        <begin position="12"/>
        <end position="79"/>
    </location>
</feature>
<evidence type="ECO:0000256" key="1">
    <source>
        <dbReference type="ARBA" id="ARBA00023015"/>
    </source>
</evidence>
<organism evidence="5 6">
    <name type="scientific">Pseudonocardia kongjuensis</name>
    <dbReference type="NCBI Taxonomy" id="102227"/>
    <lineage>
        <taxon>Bacteria</taxon>
        <taxon>Bacillati</taxon>
        <taxon>Actinomycetota</taxon>
        <taxon>Actinomycetes</taxon>
        <taxon>Pseudonocardiales</taxon>
        <taxon>Pseudonocardiaceae</taxon>
        <taxon>Pseudonocardia</taxon>
    </lineage>
</organism>
<evidence type="ECO:0000256" key="3">
    <source>
        <dbReference type="ARBA" id="ARBA00023163"/>
    </source>
</evidence>
<dbReference type="PANTHER" id="PTHR43537">
    <property type="entry name" value="TRANSCRIPTIONAL REGULATOR, GNTR FAMILY"/>
    <property type="match status" value="1"/>
</dbReference>
<dbReference type="SUPFAM" id="SSF46785">
    <property type="entry name" value="Winged helix' DNA-binding domain"/>
    <property type="match status" value="1"/>
</dbReference>
<dbReference type="SMART" id="SM00895">
    <property type="entry name" value="FCD"/>
    <property type="match status" value="1"/>
</dbReference>